<evidence type="ECO:0000313" key="15">
    <source>
        <dbReference type="EMBL" id="MBY30029.1"/>
    </source>
</evidence>
<dbReference type="FunFam" id="2.10.110.10:FF:000006">
    <property type="entry name" value="LIM homeobox transcription factor 1-beta"/>
    <property type="match status" value="1"/>
</dbReference>
<dbReference type="PANTHER" id="PTHR24208:SF127">
    <property type="entry name" value="LIM_HOMEOBOX PROTEIN AWH"/>
    <property type="match status" value="1"/>
</dbReference>
<dbReference type="GO" id="GO:0046872">
    <property type="term" value="F:metal ion binding"/>
    <property type="evidence" value="ECO:0007669"/>
    <property type="project" value="UniProtKB-KW"/>
</dbReference>
<feature type="domain" description="LIM zinc-binding" evidence="13">
    <location>
        <begin position="87"/>
        <end position="148"/>
    </location>
</feature>
<sequence length="312" mass="35343">MIQENRFELCGFPATYIKNMKTESLQCRGCSDPITDRFLLKVSDKIWHVSCLRCCVCNLVLEDEPSCFIKDDSIYCRQDYARSFGTVCSKCSKGISASHWVRKARDHVYHLACFRCDACDRQLNTGEEFALHEGRVLCKPHYLDIVDGGTTSSSEGGDSESYHSKNKAKRVRTTFTEEQLQVLQANFQLDSNPDGQDLERIAQITGLSKRVTQVWFQNSRARQKKHLHTGKVKSAPSGLLHHQQNGSENHFNRHINLHLTYSFQQPPSSNHSHQRGSPIYIPQNPASETSSLDDLSQDSIMMCSVGRNSDPV</sequence>
<feature type="region of interest" description="Disordered" evidence="12">
    <location>
        <begin position="149"/>
        <end position="169"/>
    </location>
</feature>
<feature type="compositionally biased region" description="Polar residues" evidence="12">
    <location>
        <begin position="284"/>
        <end position="295"/>
    </location>
</feature>
<dbReference type="SMART" id="SM00389">
    <property type="entry name" value="HOX"/>
    <property type="match status" value="1"/>
</dbReference>
<feature type="region of interest" description="Disordered" evidence="12">
    <location>
        <begin position="220"/>
        <end position="246"/>
    </location>
</feature>
<name>A0A2S2PKR5_SCHGA</name>
<keyword evidence="2 10" id="KW-0479">Metal-binding</keyword>
<keyword evidence="5 10" id="KW-0440">LIM domain</keyword>
<feature type="domain" description="Homeobox" evidence="14">
    <location>
        <begin position="166"/>
        <end position="226"/>
    </location>
</feature>
<protein>
    <submittedName>
        <fullName evidence="15">LIM/homeobox protein Awh</fullName>
    </submittedName>
</protein>
<evidence type="ECO:0000256" key="9">
    <source>
        <dbReference type="PROSITE-ProRule" id="PRU00108"/>
    </source>
</evidence>
<dbReference type="Pfam" id="PF00412">
    <property type="entry name" value="LIM"/>
    <property type="match status" value="2"/>
</dbReference>
<dbReference type="GO" id="GO:0005634">
    <property type="term" value="C:nucleus"/>
    <property type="evidence" value="ECO:0007669"/>
    <property type="project" value="UniProtKB-SubCell"/>
</dbReference>
<gene>
    <name evidence="15" type="primary">Awh</name>
    <name evidence="15" type="ORF">g.126528</name>
</gene>
<dbReference type="InterPro" id="IPR050453">
    <property type="entry name" value="LIM_Homeobox_TF"/>
</dbReference>
<dbReference type="InterPro" id="IPR009057">
    <property type="entry name" value="Homeodomain-like_sf"/>
</dbReference>
<evidence type="ECO:0000259" key="13">
    <source>
        <dbReference type="PROSITE" id="PS50023"/>
    </source>
</evidence>
<evidence type="ECO:0000256" key="4">
    <source>
        <dbReference type="ARBA" id="ARBA00022833"/>
    </source>
</evidence>
<proteinExistence type="predicted"/>
<dbReference type="SMART" id="SM00132">
    <property type="entry name" value="LIM"/>
    <property type="match status" value="2"/>
</dbReference>
<evidence type="ECO:0000256" key="6">
    <source>
        <dbReference type="ARBA" id="ARBA00023125"/>
    </source>
</evidence>
<evidence type="ECO:0000256" key="1">
    <source>
        <dbReference type="ARBA" id="ARBA00004123"/>
    </source>
</evidence>
<keyword evidence="7 9" id="KW-0371">Homeobox</keyword>
<dbReference type="SUPFAM" id="SSF46689">
    <property type="entry name" value="Homeodomain-like"/>
    <property type="match status" value="1"/>
</dbReference>
<keyword evidence="3" id="KW-0677">Repeat</keyword>
<dbReference type="PROSITE" id="PS50071">
    <property type="entry name" value="HOMEOBOX_2"/>
    <property type="match status" value="1"/>
</dbReference>
<keyword evidence="6 9" id="KW-0238">DNA-binding</keyword>
<dbReference type="GO" id="GO:0000977">
    <property type="term" value="F:RNA polymerase II transcription regulatory region sequence-specific DNA binding"/>
    <property type="evidence" value="ECO:0007669"/>
    <property type="project" value="TreeGrafter"/>
</dbReference>
<dbReference type="AlphaFoldDB" id="A0A2S2PKR5"/>
<dbReference type="SUPFAM" id="SSF57716">
    <property type="entry name" value="Glucocorticoid receptor-like (DNA-binding domain)"/>
    <property type="match status" value="2"/>
</dbReference>
<accession>A0A2S2PKR5</accession>
<dbReference type="EMBL" id="GGMR01017410">
    <property type="protein sequence ID" value="MBY30029.1"/>
    <property type="molecule type" value="Transcribed_RNA"/>
</dbReference>
<evidence type="ECO:0000256" key="7">
    <source>
        <dbReference type="ARBA" id="ARBA00023155"/>
    </source>
</evidence>
<feature type="DNA-binding region" description="Homeobox" evidence="9">
    <location>
        <begin position="168"/>
        <end position="227"/>
    </location>
</feature>
<evidence type="ECO:0000256" key="12">
    <source>
        <dbReference type="SAM" id="MobiDB-lite"/>
    </source>
</evidence>
<evidence type="ECO:0000256" key="3">
    <source>
        <dbReference type="ARBA" id="ARBA00022737"/>
    </source>
</evidence>
<evidence type="ECO:0000256" key="11">
    <source>
        <dbReference type="RuleBase" id="RU000682"/>
    </source>
</evidence>
<evidence type="ECO:0000256" key="5">
    <source>
        <dbReference type="ARBA" id="ARBA00023038"/>
    </source>
</evidence>
<dbReference type="CDD" id="cd09373">
    <property type="entry name" value="LIM1_AWH"/>
    <property type="match status" value="1"/>
</dbReference>
<dbReference type="FunFam" id="1.10.10.60:FF:000027">
    <property type="entry name" value="LIM/homeobox protein Lhx9"/>
    <property type="match status" value="1"/>
</dbReference>
<dbReference type="GO" id="GO:0030182">
    <property type="term" value="P:neuron differentiation"/>
    <property type="evidence" value="ECO:0007669"/>
    <property type="project" value="TreeGrafter"/>
</dbReference>
<dbReference type="InterPro" id="IPR001781">
    <property type="entry name" value="Znf_LIM"/>
</dbReference>
<dbReference type="Pfam" id="PF00046">
    <property type="entry name" value="Homeodomain"/>
    <property type="match status" value="1"/>
</dbReference>
<dbReference type="GO" id="GO:0000981">
    <property type="term" value="F:DNA-binding transcription factor activity, RNA polymerase II-specific"/>
    <property type="evidence" value="ECO:0007669"/>
    <property type="project" value="TreeGrafter"/>
</dbReference>
<dbReference type="PROSITE" id="PS50023">
    <property type="entry name" value="LIM_DOMAIN_2"/>
    <property type="match status" value="2"/>
</dbReference>
<dbReference type="PROSITE" id="PS00478">
    <property type="entry name" value="LIM_DOMAIN_1"/>
    <property type="match status" value="2"/>
</dbReference>
<evidence type="ECO:0000256" key="10">
    <source>
        <dbReference type="PROSITE-ProRule" id="PRU00125"/>
    </source>
</evidence>
<comment type="subcellular location">
    <subcellularLocation>
        <location evidence="1 9 11">Nucleus</location>
    </subcellularLocation>
</comment>
<dbReference type="CDD" id="cd00086">
    <property type="entry name" value="homeodomain"/>
    <property type="match status" value="1"/>
</dbReference>
<organism evidence="15">
    <name type="scientific">Schizaphis graminum</name>
    <name type="common">Green bug aphid</name>
    <dbReference type="NCBI Taxonomy" id="13262"/>
    <lineage>
        <taxon>Eukaryota</taxon>
        <taxon>Metazoa</taxon>
        <taxon>Ecdysozoa</taxon>
        <taxon>Arthropoda</taxon>
        <taxon>Hexapoda</taxon>
        <taxon>Insecta</taxon>
        <taxon>Pterygota</taxon>
        <taxon>Neoptera</taxon>
        <taxon>Paraneoptera</taxon>
        <taxon>Hemiptera</taxon>
        <taxon>Sternorrhyncha</taxon>
        <taxon>Aphidomorpha</taxon>
        <taxon>Aphidoidea</taxon>
        <taxon>Aphididae</taxon>
        <taxon>Aphidini</taxon>
        <taxon>Schizaphis</taxon>
    </lineage>
</organism>
<evidence type="ECO:0000256" key="2">
    <source>
        <dbReference type="ARBA" id="ARBA00022723"/>
    </source>
</evidence>
<dbReference type="Gene3D" id="1.10.10.60">
    <property type="entry name" value="Homeodomain-like"/>
    <property type="match status" value="1"/>
</dbReference>
<dbReference type="PANTHER" id="PTHR24208">
    <property type="entry name" value="LIM/HOMEOBOX PROTEIN LHX"/>
    <property type="match status" value="1"/>
</dbReference>
<feature type="region of interest" description="Disordered" evidence="12">
    <location>
        <begin position="263"/>
        <end position="295"/>
    </location>
</feature>
<keyword evidence="4 10" id="KW-0862">Zinc</keyword>
<dbReference type="CDD" id="cd09379">
    <property type="entry name" value="LIM2_AWH"/>
    <property type="match status" value="1"/>
</dbReference>
<dbReference type="Gene3D" id="2.10.110.10">
    <property type="entry name" value="Cysteine Rich Protein"/>
    <property type="match status" value="2"/>
</dbReference>
<dbReference type="InterPro" id="IPR001356">
    <property type="entry name" value="HD"/>
</dbReference>
<keyword evidence="8 9" id="KW-0539">Nucleus</keyword>
<feature type="compositionally biased region" description="Basic residues" evidence="12">
    <location>
        <begin position="221"/>
        <end position="231"/>
    </location>
</feature>
<reference evidence="15" key="1">
    <citation type="submission" date="2018-04" db="EMBL/GenBank/DDBJ databases">
        <title>Transcriptome of Schizaphis graminum biotype I.</title>
        <authorList>
            <person name="Scully E.D."/>
            <person name="Geib S.M."/>
            <person name="Palmer N.A."/>
            <person name="Koch K."/>
            <person name="Bradshaw J."/>
            <person name="Heng-Moss T."/>
            <person name="Sarath G."/>
        </authorList>
    </citation>
    <scope>NUCLEOTIDE SEQUENCE</scope>
</reference>
<evidence type="ECO:0000256" key="8">
    <source>
        <dbReference type="ARBA" id="ARBA00023242"/>
    </source>
</evidence>
<feature type="domain" description="LIM zinc-binding" evidence="13">
    <location>
        <begin position="25"/>
        <end position="86"/>
    </location>
</feature>
<evidence type="ECO:0000259" key="14">
    <source>
        <dbReference type="PROSITE" id="PS50071"/>
    </source>
</evidence>